<evidence type="ECO:0000313" key="1">
    <source>
        <dbReference type="EMBL" id="MBE9391216.1"/>
    </source>
</evidence>
<dbReference type="Gene3D" id="3.20.20.140">
    <property type="entry name" value="Metal-dependent hydrolases"/>
    <property type="match status" value="1"/>
</dbReference>
<dbReference type="InterPro" id="IPR008257">
    <property type="entry name" value="Pept_M19"/>
</dbReference>
<dbReference type="GO" id="GO:0070573">
    <property type="term" value="F:metallodipeptidase activity"/>
    <property type="evidence" value="ECO:0007669"/>
    <property type="project" value="InterPro"/>
</dbReference>
<dbReference type="RefSeq" id="WP_014557757.1">
    <property type="nucleotide sequence ID" value="NZ_JADEZV010000002.1"/>
</dbReference>
<comment type="caution">
    <text evidence="1">The sequence shown here is derived from an EMBL/GenBank/DDBJ whole genome shotgun (WGS) entry which is preliminary data.</text>
</comment>
<protein>
    <submittedName>
        <fullName evidence="1">Membrane dipeptidase</fullName>
    </submittedName>
</protein>
<dbReference type="GO" id="GO:0006508">
    <property type="term" value="P:proteolysis"/>
    <property type="evidence" value="ECO:0007669"/>
    <property type="project" value="InterPro"/>
</dbReference>
<gene>
    <name evidence="1" type="ORF">IOK49_03890</name>
</gene>
<dbReference type="SUPFAM" id="SSF51556">
    <property type="entry name" value="Metallo-dependent hydrolases"/>
    <property type="match status" value="1"/>
</dbReference>
<sequence length="400" mass="44570">MGKNKVYRGYKSWSFLEEGKDYRKFRLAKEIGRVPSKAIPLSKAEEERFESFLENNIVVSVHDHSLVYPEDPGEFMEYARTGRPFIGYEGLSASGLDAVFENMMDGETYTYSPDSWSWENQVFQIGMIQSDVDHQDMVFIGRRVEDIERAHNEGKIAMILSLESAPSIGDDIAKIDALYGLGVRVMGVVYGNNNEFGSGLTSKKDNGLTDLGYGLIERCNKLGILIDVSHAGDRTGMEAVEASKYPVVVTHAGARALWPTRRMKPDELIHAIAEKGGFFGIEAAPHSTLTKNHPVHSIESVMEHFQYVEKLVGIDHVAFGPDTLFGDHVAYHKIFGGASALKALYDLAPNFKSVEYVDGLENPSEFSNIIRWMIKNGYSDEEISKAVGGNVIRVLKSTWI</sequence>
<dbReference type="PANTHER" id="PTHR10443">
    <property type="entry name" value="MICROSOMAL DIPEPTIDASE"/>
    <property type="match status" value="1"/>
</dbReference>
<proteinExistence type="predicted"/>
<dbReference type="Pfam" id="PF01244">
    <property type="entry name" value="Peptidase_M19"/>
    <property type="match status" value="1"/>
</dbReference>
<name>A0A843ADS4_9CREN</name>
<evidence type="ECO:0000313" key="2">
    <source>
        <dbReference type="Proteomes" id="UP000652307"/>
    </source>
</evidence>
<dbReference type="PANTHER" id="PTHR10443:SF12">
    <property type="entry name" value="DIPEPTIDASE"/>
    <property type="match status" value="1"/>
</dbReference>
<dbReference type="PROSITE" id="PS51365">
    <property type="entry name" value="RENAL_DIPEPTIDASE_2"/>
    <property type="match status" value="1"/>
</dbReference>
<reference evidence="1" key="1">
    <citation type="submission" date="2020-10" db="EMBL/GenBank/DDBJ databases">
        <title>Fervidococcus fontis strain 3639Fd - the first crenarchaeon capable of growth on lipids.</title>
        <authorList>
            <person name="Kochetkova T.V."/>
            <person name="Elcheninov A.G."/>
            <person name="Toschakov S.V."/>
            <person name="Kublanov I.V."/>
        </authorList>
    </citation>
    <scope>NUCLEOTIDE SEQUENCE</scope>
    <source>
        <strain evidence="1">3639Fd</strain>
    </source>
</reference>
<accession>A0A843ADS4</accession>
<dbReference type="AlphaFoldDB" id="A0A843ADS4"/>
<dbReference type="Proteomes" id="UP000652307">
    <property type="component" value="Unassembled WGS sequence"/>
</dbReference>
<organism evidence="1 2">
    <name type="scientific">Fervidicoccus fontis</name>
    <dbReference type="NCBI Taxonomy" id="683846"/>
    <lineage>
        <taxon>Archaea</taxon>
        <taxon>Thermoproteota</taxon>
        <taxon>Thermoprotei</taxon>
        <taxon>Fervidicoccales</taxon>
        <taxon>Fervidicoccaceae</taxon>
        <taxon>Fervidicoccus</taxon>
    </lineage>
</organism>
<dbReference type="InterPro" id="IPR032466">
    <property type="entry name" value="Metal_Hydrolase"/>
</dbReference>
<dbReference type="EMBL" id="JADEZV010000002">
    <property type="protein sequence ID" value="MBE9391216.1"/>
    <property type="molecule type" value="Genomic_DNA"/>
</dbReference>
<dbReference type="GeneID" id="12449697"/>